<dbReference type="PROSITE" id="PS50011">
    <property type="entry name" value="PROTEIN_KINASE_DOM"/>
    <property type="match status" value="1"/>
</dbReference>
<evidence type="ECO:0000313" key="3">
    <source>
        <dbReference type="EMBL" id="CAE8628584.1"/>
    </source>
</evidence>
<dbReference type="EMBL" id="CAJNNV010029425">
    <property type="protein sequence ID" value="CAE8628584.1"/>
    <property type="molecule type" value="Genomic_DNA"/>
</dbReference>
<comment type="caution">
    <text evidence="3">The sequence shown here is derived from an EMBL/GenBank/DDBJ whole genome shotgun (WGS) entry which is preliminary data.</text>
</comment>
<feature type="non-terminal residue" evidence="3">
    <location>
        <position position="1486"/>
    </location>
</feature>
<keyword evidence="4" id="KW-1185">Reference proteome</keyword>
<dbReference type="GO" id="GO:0005634">
    <property type="term" value="C:nucleus"/>
    <property type="evidence" value="ECO:0007669"/>
    <property type="project" value="TreeGrafter"/>
</dbReference>
<sequence>MAAALLTMAPASGASLWPGAVRQKSAGGRWPAPRVPVAAAGVAAAASGRTTGRADTSWRLDWKIAAAAAAASLSLGAARLRQVGRSRNRGQTANLKLVQRRAGETIELFSTFGPVDDPFEIEVSEVLGVGGQGTVYRCHRRSEPSKEYAVKAVPIWRLQLDPESTNKLAVFEKEMDVIRRVQGHPNIAECIGCWDTPHPFGKDALPAMYKMMVVELVEGGSLASMVSERGRLEEELARSIFQQILAGVKFMHDRSILHRDLKCENILLKSGDLTSAASVKLIDFGVARVVANSCAQSCVGTLEIMAPEIVCAKLMLPPAGAALKARGPLTFAAPQAASPGFGLATARPDGKGALITGVAAGGQAEAQGVLEGWALAKINETDVTEMPFLPDPESPQASSIVGTLQGLTEAFTLYFRELPKREFTAAADVWSLGTVLYTMLAGKVPFSSEQEIMAGSYSEDRIAHVSADARDLLERILRLDPAQRATILEIEAHPWCRIATFVRTFTNTTVTVLSRLALVQPFDEPLMRSLASRVTVASGASARSLSLAASALARARLWEHALGVDVMRLLSKRDAAEDAFAACNPVDVAQLCRFAAAFPGPLAALGLRSENALQQVHVQLLRQEEQGQLLEPRGLVSLLRSLTLLTASTSASSSPASPSSQGLAPGFGRWLRARLIRELPACSPRQLASVLLDVRALDLLDSRTFTEIRREVDRSWRARSMRPRDLVSVLSGYSKLPGVPAEQSREYMYPLLPQMLSLMPGCSGQDLCELLHGAAAAHLYDRALLDAWASDFCRKALGRGDTFASSGGGLQISPTQLALITADLAKLRYVKKDSRGTFGLVLEAVSDVTPSLGALAVCHVVCAMARVGSSGSSSGKRQPAQLAASDSLLTESEGPSSQRLLLCRLEAQLLARSQELLPQGLSASAAAFVKLRHFSEELFDGLAAVALPRFGSFVPEDFAMLSSALGVAQRVLADSAWRGEPLEQLGQFAAASLETGSSDWSPRHVAEIMQPFAAQGLKCPQNLLQAALGHLRSESHSYAARDLSRLLQGFGGSGHLSTTADQALATELWDAARGRLHLFSGSEALAVAESLAQLRRALPAAQLRYRFRLLSRSLQQALQNHSLPPAGQASALRVWALLGLRDWQLLAALAGRAAEGLSASAKDHQVAGSGAAGTRPFPVPPEELSRAIYAYTKLGAPVSVPAHLREPIYDFLLNALQILDNAEAMHRLGERGLRQLLLGMVLWGPPAPSAQNLEKTSMLRRSAPIEAAEDPEVQGLALRRSLLSRALSAWLPFLETGNSSTWDQARMVVSSAAMEFGLNGDDLPPAAAARLTAATGEVVLDVAFKFKVSRAVQLLTSTLRSDVGPEVLKSYEISVHPRDKGAFLREWAEQRPAKAALQAVVLHPAGPCEIRLAVPGLRVAVEVGLPEDFFDGGGPSWDGASSGSVGWGRVAEAELDGEAGEGEFGDAADEASRWEEMSDGRRSHLQ</sequence>
<protein>
    <recommendedName>
        <fullName evidence="2">Protein kinase domain-containing protein</fullName>
    </recommendedName>
</protein>
<dbReference type="Pfam" id="PF00069">
    <property type="entry name" value="Pkinase"/>
    <property type="match status" value="2"/>
</dbReference>
<dbReference type="InterPro" id="IPR011009">
    <property type="entry name" value="Kinase-like_dom_sf"/>
</dbReference>
<proteinExistence type="predicted"/>
<dbReference type="GO" id="GO:0005524">
    <property type="term" value="F:ATP binding"/>
    <property type="evidence" value="ECO:0007669"/>
    <property type="project" value="InterPro"/>
</dbReference>
<dbReference type="OrthoDB" id="421279at2759"/>
<dbReference type="Gene3D" id="1.10.510.10">
    <property type="entry name" value="Transferase(Phosphotransferase) domain 1"/>
    <property type="match status" value="2"/>
</dbReference>
<dbReference type="Proteomes" id="UP000654075">
    <property type="component" value="Unassembled WGS sequence"/>
</dbReference>
<reference evidence="3" key="1">
    <citation type="submission" date="2021-02" db="EMBL/GenBank/DDBJ databases">
        <authorList>
            <person name="Dougan E. K."/>
            <person name="Rhodes N."/>
            <person name="Thang M."/>
            <person name="Chan C."/>
        </authorList>
    </citation>
    <scope>NUCLEOTIDE SEQUENCE</scope>
</reference>
<evidence type="ECO:0000256" key="1">
    <source>
        <dbReference type="SAM" id="MobiDB-lite"/>
    </source>
</evidence>
<feature type="compositionally biased region" description="Acidic residues" evidence="1">
    <location>
        <begin position="1455"/>
        <end position="1469"/>
    </location>
</feature>
<feature type="domain" description="Protein kinase" evidence="2">
    <location>
        <begin position="121"/>
        <end position="496"/>
    </location>
</feature>
<dbReference type="PANTHER" id="PTHR24345">
    <property type="entry name" value="SERINE/THREONINE-PROTEIN KINASE PLK"/>
    <property type="match status" value="1"/>
</dbReference>
<dbReference type="GO" id="GO:0004672">
    <property type="term" value="F:protein kinase activity"/>
    <property type="evidence" value="ECO:0007669"/>
    <property type="project" value="InterPro"/>
</dbReference>
<gene>
    <name evidence="3" type="ORF">PGLA1383_LOCUS45187</name>
</gene>
<evidence type="ECO:0000259" key="2">
    <source>
        <dbReference type="PROSITE" id="PS50011"/>
    </source>
</evidence>
<dbReference type="InterPro" id="IPR008271">
    <property type="entry name" value="Ser/Thr_kinase_AS"/>
</dbReference>
<dbReference type="SUPFAM" id="SSF56112">
    <property type="entry name" value="Protein kinase-like (PK-like)"/>
    <property type="match status" value="2"/>
</dbReference>
<feature type="compositionally biased region" description="Basic and acidic residues" evidence="1">
    <location>
        <begin position="1470"/>
        <end position="1486"/>
    </location>
</feature>
<accession>A0A813GQD7</accession>
<dbReference type="PROSITE" id="PS00108">
    <property type="entry name" value="PROTEIN_KINASE_ST"/>
    <property type="match status" value="1"/>
</dbReference>
<name>A0A813GQD7_POLGL</name>
<dbReference type="InterPro" id="IPR000719">
    <property type="entry name" value="Prot_kinase_dom"/>
</dbReference>
<dbReference type="SMART" id="SM00220">
    <property type="entry name" value="S_TKc"/>
    <property type="match status" value="1"/>
</dbReference>
<feature type="region of interest" description="Disordered" evidence="1">
    <location>
        <begin position="1455"/>
        <end position="1486"/>
    </location>
</feature>
<organism evidence="3 4">
    <name type="scientific">Polarella glacialis</name>
    <name type="common">Dinoflagellate</name>
    <dbReference type="NCBI Taxonomy" id="89957"/>
    <lineage>
        <taxon>Eukaryota</taxon>
        <taxon>Sar</taxon>
        <taxon>Alveolata</taxon>
        <taxon>Dinophyceae</taxon>
        <taxon>Suessiales</taxon>
        <taxon>Suessiaceae</taxon>
        <taxon>Polarella</taxon>
    </lineage>
</organism>
<evidence type="ECO:0000313" key="4">
    <source>
        <dbReference type="Proteomes" id="UP000654075"/>
    </source>
</evidence>